<proteinExistence type="inferred from homology"/>
<dbReference type="InterPro" id="IPR042100">
    <property type="entry name" value="Bug_dom1"/>
</dbReference>
<protein>
    <recommendedName>
        <fullName evidence="5">ABC transporter substrate-binding protein</fullName>
    </recommendedName>
</protein>
<dbReference type="RefSeq" id="WP_044432814.1">
    <property type="nucleotide sequence ID" value="NZ_BJYZ01000029.1"/>
</dbReference>
<dbReference type="Gene3D" id="3.40.190.10">
    <property type="entry name" value="Periplasmic binding protein-like II"/>
    <property type="match status" value="1"/>
</dbReference>
<dbReference type="Pfam" id="PF03401">
    <property type="entry name" value="TctC"/>
    <property type="match status" value="1"/>
</dbReference>
<reference evidence="3 4" key="1">
    <citation type="submission" date="2019-07" db="EMBL/GenBank/DDBJ databases">
        <title>Whole genome shotgun sequence of Skermanella aerolata NBRC 106429.</title>
        <authorList>
            <person name="Hosoyama A."/>
            <person name="Uohara A."/>
            <person name="Ohji S."/>
            <person name="Ichikawa N."/>
        </authorList>
    </citation>
    <scope>NUCLEOTIDE SEQUENCE [LARGE SCALE GENOMIC DNA]</scope>
    <source>
        <strain evidence="3 4">NBRC 106429</strain>
    </source>
</reference>
<dbReference type="OrthoDB" id="7250553at2"/>
<dbReference type="PANTHER" id="PTHR42928:SF5">
    <property type="entry name" value="BLR1237 PROTEIN"/>
    <property type="match status" value="1"/>
</dbReference>
<evidence type="ECO:0000313" key="4">
    <source>
        <dbReference type="Proteomes" id="UP000321523"/>
    </source>
</evidence>
<dbReference type="AlphaFoldDB" id="A0A512DYK8"/>
<dbReference type="Gene3D" id="3.40.190.150">
    <property type="entry name" value="Bordetella uptake gene, domain 1"/>
    <property type="match status" value="1"/>
</dbReference>
<dbReference type="Proteomes" id="UP000321523">
    <property type="component" value="Unassembled WGS sequence"/>
</dbReference>
<sequence length="323" mass="33737">MRRTTLLAAALILAGTNAYAQTEFPSRPITMIVPFAAGGPTDTVGRLIAEPMTRMLGQQVLVENVGGAGGTLGAARVAKADPDGHTILLYHIGQATSVSLYRKLPYDPAKDFTPVGRVTDVPMTLVARPTMEAASAGDLLGYITKNKEDVTLVNAGVGSASHLCGMVLMKALGVPMTTIPYKGTAPAMTDLIGGRVDVMCDQSTNTSGQIKSGNIKAYGVTVNKRLGSLPDLPTLAESGLDGFEVSIWHGIWAPKGTPAAAVSKLEAALQAALKDPNVVKRFADLGTEPVPLDQATPAALDSHLKAEIERWKPIVQAAGVFAD</sequence>
<accession>A0A512DYK8</accession>
<comment type="caution">
    <text evidence="3">The sequence shown here is derived from an EMBL/GenBank/DDBJ whole genome shotgun (WGS) entry which is preliminary data.</text>
</comment>
<evidence type="ECO:0000256" key="2">
    <source>
        <dbReference type="SAM" id="SignalP"/>
    </source>
</evidence>
<dbReference type="EMBL" id="BJYZ01000029">
    <property type="protein sequence ID" value="GEO41561.1"/>
    <property type="molecule type" value="Genomic_DNA"/>
</dbReference>
<dbReference type="PANTHER" id="PTHR42928">
    <property type="entry name" value="TRICARBOXYLATE-BINDING PROTEIN"/>
    <property type="match status" value="1"/>
</dbReference>
<gene>
    <name evidence="3" type="ORF">SAE02_57090</name>
</gene>
<evidence type="ECO:0000256" key="1">
    <source>
        <dbReference type="ARBA" id="ARBA00006987"/>
    </source>
</evidence>
<keyword evidence="4" id="KW-1185">Reference proteome</keyword>
<name>A0A512DYK8_9PROT</name>
<dbReference type="SUPFAM" id="SSF53850">
    <property type="entry name" value="Periplasmic binding protein-like II"/>
    <property type="match status" value="1"/>
</dbReference>
<organism evidence="3 4">
    <name type="scientific">Skermanella aerolata</name>
    <dbReference type="NCBI Taxonomy" id="393310"/>
    <lineage>
        <taxon>Bacteria</taxon>
        <taxon>Pseudomonadati</taxon>
        <taxon>Pseudomonadota</taxon>
        <taxon>Alphaproteobacteria</taxon>
        <taxon>Rhodospirillales</taxon>
        <taxon>Azospirillaceae</taxon>
        <taxon>Skermanella</taxon>
    </lineage>
</organism>
<feature type="signal peptide" evidence="2">
    <location>
        <begin position="1"/>
        <end position="20"/>
    </location>
</feature>
<comment type="similarity">
    <text evidence="1">Belongs to the UPF0065 (bug) family.</text>
</comment>
<evidence type="ECO:0008006" key="5">
    <source>
        <dbReference type="Google" id="ProtNLM"/>
    </source>
</evidence>
<keyword evidence="2" id="KW-0732">Signal</keyword>
<feature type="chain" id="PRO_5021776510" description="ABC transporter substrate-binding protein" evidence="2">
    <location>
        <begin position="21"/>
        <end position="323"/>
    </location>
</feature>
<evidence type="ECO:0000313" key="3">
    <source>
        <dbReference type="EMBL" id="GEO41561.1"/>
    </source>
</evidence>
<dbReference type="InterPro" id="IPR005064">
    <property type="entry name" value="BUG"/>
</dbReference>
<dbReference type="PIRSF" id="PIRSF017082">
    <property type="entry name" value="YflP"/>
    <property type="match status" value="1"/>
</dbReference>